<keyword evidence="3" id="KW-1185">Reference proteome</keyword>
<dbReference type="InterPro" id="IPR036653">
    <property type="entry name" value="CinA-like_C"/>
</dbReference>
<accession>A0A2V3UBI0</accession>
<dbReference type="EMBL" id="QJJK01000003">
    <property type="protein sequence ID" value="PXW61845.1"/>
    <property type="molecule type" value="Genomic_DNA"/>
</dbReference>
<gene>
    <name evidence="2" type="ORF">C7450_103364</name>
</gene>
<dbReference type="RefSeq" id="WP_110374132.1">
    <property type="nucleotide sequence ID" value="NZ_CAKNFM010000006.1"/>
</dbReference>
<dbReference type="AlphaFoldDB" id="A0A2V3UBI0"/>
<evidence type="ECO:0000259" key="1">
    <source>
        <dbReference type="Pfam" id="PF02464"/>
    </source>
</evidence>
<name>A0A2V3UBI0_9HYPH</name>
<organism evidence="2 3">
    <name type="scientific">Chelatococcus asaccharovorans</name>
    <dbReference type="NCBI Taxonomy" id="28210"/>
    <lineage>
        <taxon>Bacteria</taxon>
        <taxon>Pseudomonadati</taxon>
        <taxon>Pseudomonadota</taxon>
        <taxon>Alphaproteobacteria</taxon>
        <taxon>Hyphomicrobiales</taxon>
        <taxon>Chelatococcaceae</taxon>
        <taxon>Chelatococcus</taxon>
    </lineage>
</organism>
<dbReference type="Gene3D" id="3.90.950.20">
    <property type="entry name" value="CinA-like"/>
    <property type="match status" value="1"/>
</dbReference>
<sequence length="175" mass="18067">MTDIEFTRIDRDLVLQAKAVLDLCRGLGLRIVTAESCTGGLVAAVLTEAPGSSETVEGGFVTYSNDAKRSAIGVREALLAAHGAVSEPVARAMAEGALAHSLADVAVAITGVAGPGGGSEAKPVGLVHFAAARRGFATLHVEQRFGDIGRGVIRRRSVEQALDLLTEIARQPLVA</sequence>
<feature type="domain" description="CinA C-terminal" evidence="1">
    <location>
        <begin position="17"/>
        <end position="167"/>
    </location>
</feature>
<evidence type="ECO:0000313" key="3">
    <source>
        <dbReference type="Proteomes" id="UP000248021"/>
    </source>
</evidence>
<dbReference type="Proteomes" id="UP000248021">
    <property type="component" value="Unassembled WGS sequence"/>
</dbReference>
<reference evidence="2 3" key="1">
    <citation type="submission" date="2018-05" db="EMBL/GenBank/DDBJ databases">
        <title>Genomic Encyclopedia of Type Strains, Phase IV (KMG-IV): sequencing the most valuable type-strain genomes for metagenomic binning, comparative biology and taxonomic classification.</title>
        <authorList>
            <person name="Goeker M."/>
        </authorList>
    </citation>
    <scope>NUCLEOTIDE SEQUENCE [LARGE SCALE GENOMIC DNA]</scope>
    <source>
        <strain evidence="2 3">DSM 6462</strain>
    </source>
</reference>
<dbReference type="InterPro" id="IPR008136">
    <property type="entry name" value="CinA_C"/>
</dbReference>
<protein>
    <submittedName>
        <fullName evidence="2">Nicotinamide-nucleotide amidase</fullName>
    </submittedName>
</protein>
<dbReference type="SUPFAM" id="SSF142433">
    <property type="entry name" value="CinA-like"/>
    <property type="match status" value="1"/>
</dbReference>
<proteinExistence type="predicted"/>
<dbReference type="Pfam" id="PF02464">
    <property type="entry name" value="CinA"/>
    <property type="match status" value="1"/>
</dbReference>
<dbReference type="OrthoDB" id="9801454at2"/>
<comment type="caution">
    <text evidence="2">The sequence shown here is derived from an EMBL/GenBank/DDBJ whole genome shotgun (WGS) entry which is preliminary data.</text>
</comment>
<evidence type="ECO:0000313" key="2">
    <source>
        <dbReference type="EMBL" id="PXW61845.1"/>
    </source>
</evidence>
<dbReference type="NCBIfam" id="TIGR00199">
    <property type="entry name" value="PncC_domain"/>
    <property type="match status" value="1"/>
</dbReference>